<dbReference type="KEGG" id="ccar:109087294"/>
<feature type="transmembrane region" description="Helical" evidence="8">
    <location>
        <begin position="21"/>
        <end position="44"/>
    </location>
</feature>
<evidence type="ECO:0000313" key="10">
    <source>
        <dbReference type="RefSeq" id="XP_042609275.1"/>
    </source>
</evidence>
<dbReference type="Pfam" id="PF16556">
    <property type="entry name" value="IL17R_fnIII_D1"/>
    <property type="match status" value="1"/>
</dbReference>
<evidence type="ECO:0000256" key="8">
    <source>
        <dbReference type="SAM" id="Phobius"/>
    </source>
</evidence>
<dbReference type="GO" id="GO:0016020">
    <property type="term" value="C:membrane"/>
    <property type="evidence" value="ECO:0007669"/>
    <property type="project" value="UniProtKB-SubCell"/>
</dbReference>
<keyword evidence="2 8" id="KW-0812">Transmembrane</keyword>
<keyword evidence="7" id="KW-0325">Glycoprotein</keyword>
<organism evidence="10">
    <name type="scientific">Cyprinus carpio</name>
    <name type="common">Common carp</name>
    <dbReference type="NCBI Taxonomy" id="7962"/>
    <lineage>
        <taxon>Eukaryota</taxon>
        <taxon>Metazoa</taxon>
        <taxon>Chordata</taxon>
        <taxon>Craniata</taxon>
        <taxon>Vertebrata</taxon>
        <taxon>Euteleostomi</taxon>
        <taxon>Actinopterygii</taxon>
        <taxon>Neopterygii</taxon>
        <taxon>Teleostei</taxon>
        <taxon>Ostariophysi</taxon>
        <taxon>Cypriniformes</taxon>
        <taxon>Cyprinidae</taxon>
        <taxon>Cyprininae</taxon>
        <taxon>Cyprinus</taxon>
    </lineage>
</organism>
<dbReference type="FunFam" id="3.40.50.11530:FF:000002">
    <property type="entry name" value="Interleukin 17 receptor A"/>
    <property type="match status" value="1"/>
</dbReference>
<dbReference type="InterPro" id="IPR039465">
    <property type="entry name" value="IL-17_rcpt-like"/>
</dbReference>
<keyword evidence="6" id="KW-0675">Receptor</keyword>
<name>A0A9Q9XX74_CYPCA</name>
<dbReference type="Proteomes" id="UP001155660">
    <property type="component" value="Chromosome B25"/>
</dbReference>
<dbReference type="PROSITE" id="PS51534">
    <property type="entry name" value="SEFIR"/>
    <property type="match status" value="1"/>
</dbReference>
<keyword evidence="4 8" id="KW-1133">Transmembrane helix</keyword>
<keyword evidence="5 8" id="KW-0472">Membrane</keyword>
<evidence type="ECO:0000256" key="1">
    <source>
        <dbReference type="ARBA" id="ARBA00004479"/>
    </source>
</evidence>
<dbReference type="InterPro" id="IPR032356">
    <property type="entry name" value="IL17R_A/B_N"/>
</dbReference>
<evidence type="ECO:0000259" key="9">
    <source>
        <dbReference type="PROSITE" id="PS51534"/>
    </source>
</evidence>
<gene>
    <name evidence="10" type="primary">LOC109087294</name>
</gene>
<evidence type="ECO:0000256" key="2">
    <source>
        <dbReference type="ARBA" id="ARBA00022692"/>
    </source>
</evidence>
<dbReference type="RefSeq" id="XP_042609275.1">
    <property type="nucleotide sequence ID" value="XM_042753341.1"/>
</dbReference>
<dbReference type="Pfam" id="PF08357">
    <property type="entry name" value="SEFIR"/>
    <property type="match status" value="1"/>
</dbReference>
<feature type="domain" description="SEFIR" evidence="9">
    <location>
        <begin position="367"/>
        <end position="523"/>
    </location>
</feature>
<accession>A0A9Q9XX74</accession>
<comment type="subcellular location">
    <subcellularLocation>
        <location evidence="1">Membrane</location>
        <topology evidence="1">Single-pass type I membrane protein</topology>
    </subcellularLocation>
</comment>
<evidence type="ECO:0000256" key="3">
    <source>
        <dbReference type="ARBA" id="ARBA00022729"/>
    </source>
</evidence>
<dbReference type="GeneID" id="109087294"/>
<dbReference type="GO" id="GO:0030368">
    <property type="term" value="F:interleukin-17 receptor activity"/>
    <property type="evidence" value="ECO:0007669"/>
    <property type="project" value="InterPro"/>
</dbReference>
<sequence length="687" mass="78314">MFDDLSHYLKITVPEKTLNTMRVIFVSLFFLLSCVIMKISPLHLIELPPMECSQEGVKCKVEVGNCSDEGLVVPRYNAPRLPNVTAKVAAKKDDSGQFAPVLNITWNQLPDANIYTLKGTEVLVVEMLTNHSICVRYIFRNTLSDKLNPGRGRWTFSLDRIVLIPDFKYQVFVTNLPKPDRGSYTTITNITVPDRIWDMTVKEPSVRKDEENGDLVITIEFKPEEFSDQYKVSFCSPDLQPEPFHIVLKVLLMFNNETFLKVNFTLEAFRIYHCDLELVIQPLSVQSMNNCLEYRRKFDICPFLPGAPVVFITLVTLGVLLASLAATVCIFGCIVFLKYKDLHKETPSSDNSTCAKGKLEWNPIHEPKRVIIIYSLDHPLYKEIILKLCAFMRAKCGTDVTLDLLDSAWLSTIGRIQWLDMQRERISKSSDKVLILCSPGVHAKWKAMCGEHKVRLKEDERSPIGDMLTPALSLIIPDFVHASSFHKYMVAYFDDVCSEDDVPAPFNVVVKYKLMKHFEELYFRIVDMEKHEPGRIKCIEGIRENDYFNCPSGRGLRDAIEAFKNYQLKNPNWFEMELLDTDGQEEETILESTFPTDIKSSSEIECYRLFEEHKAHTFVNMVKFQNDEHVLKSSIAETAIILSENSSVLTTDVHYSGSVQSSITAIDVKGLPATKPVAQHALCLQAL</sequence>
<dbReference type="AlphaFoldDB" id="A0A9Q9XX74"/>
<dbReference type="PANTHER" id="PTHR15583:SF22">
    <property type="entry name" value="INTERLEUKIN-17 RECEPTOR A-LIKE"/>
    <property type="match status" value="1"/>
</dbReference>
<dbReference type="PANTHER" id="PTHR15583">
    <property type="entry name" value="INTERLEUKIN-17 RECEPTOR"/>
    <property type="match status" value="1"/>
</dbReference>
<dbReference type="OrthoDB" id="5915222at2759"/>
<protein>
    <submittedName>
        <fullName evidence="10">Interleukin-17 receptor A-like</fullName>
    </submittedName>
</protein>
<feature type="transmembrane region" description="Helical" evidence="8">
    <location>
        <begin position="309"/>
        <end position="337"/>
    </location>
</feature>
<evidence type="ECO:0000256" key="7">
    <source>
        <dbReference type="ARBA" id="ARBA00023180"/>
    </source>
</evidence>
<evidence type="ECO:0000256" key="6">
    <source>
        <dbReference type="ARBA" id="ARBA00023170"/>
    </source>
</evidence>
<evidence type="ECO:0000256" key="4">
    <source>
        <dbReference type="ARBA" id="ARBA00022989"/>
    </source>
</evidence>
<proteinExistence type="predicted"/>
<reference evidence="10" key="1">
    <citation type="submission" date="2025-08" db="UniProtKB">
        <authorList>
            <consortium name="RefSeq"/>
        </authorList>
    </citation>
    <scope>IDENTIFICATION</scope>
    <source>
        <tissue evidence="10">Muscle</tissue>
    </source>
</reference>
<evidence type="ECO:0000256" key="5">
    <source>
        <dbReference type="ARBA" id="ARBA00023136"/>
    </source>
</evidence>
<keyword evidence="3" id="KW-0732">Signal</keyword>
<dbReference type="InterPro" id="IPR013568">
    <property type="entry name" value="SEFIR_dom"/>
</dbReference>